<organism evidence="8 9">
    <name type="scientific">Brassica napus</name>
    <name type="common">Rape</name>
    <dbReference type="NCBI Taxonomy" id="3708"/>
    <lineage>
        <taxon>Eukaryota</taxon>
        <taxon>Viridiplantae</taxon>
        <taxon>Streptophyta</taxon>
        <taxon>Embryophyta</taxon>
        <taxon>Tracheophyta</taxon>
        <taxon>Spermatophyta</taxon>
        <taxon>Magnoliopsida</taxon>
        <taxon>eudicotyledons</taxon>
        <taxon>Gunneridae</taxon>
        <taxon>Pentapetalae</taxon>
        <taxon>rosids</taxon>
        <taxon>malvids</taxon>
        <taxon>Brassicales</taxon>
        <taxon>Brassicaceae</taxon>
        <taxon>Brassiceae</taxon>
        <taxon>Brassica</taxon>
    </lineage>
</organism>
<dbReference type="Pfam" id="PF00067">
    <property type="entry name" value="p450"/>
    <property type="match status" value="1"/>
</dbReference>
<dbReference type="Proteomes" id="UP000824890">
    <property type="component" value="Unassembled WGS sequence"/>
</dbReference>
<sequence length="434" mass="48909">TMALPRKSKNNNMNMNVTYPSSFTLVLSIMLVLALANTFLEIQESKGQLPPGPGRWPIIGNLFQMIMNRPAHQWIHRVMEDMETEIACFRFAGGVHVIIVTSSEISLEVLREKDKALADRAEAYSIRLISHGYNGVSFSSYDYRPFLRGWNVEGEEKDAREAVDIINRCNDPIIRERMHLWRDKGGNETEEDWLDIPIKQKDDQGIHLFTFEEIRAQCKDVNVATIDNTMNTVEWTIAEMLNHQEILEKATKELNIIVGKDRLIQESDIPQLNYIKACCKESFRLHPPNAFLPPHGAREDTTLAGSQILMSCPGLGRNPKTWEEPDAFKPERHLVDHARDPVDMEPDMRFVVFGTGRRGYTGPKLGATKIVMLLARLLQAAPARHCPTGPVSKGSNGLSHVELIAANTNLFMAKPLLASAKPRLAPGLYPKIQV</sequence>
<dbReference type="PANTHER" id="PTHR47944">
    <property type="entry name" value="CYTOCHROME P450 98A9"/>
    <property type="match status" value="1"/>
</dbReference>
<comment type="caution">
    <text evidence="8">The sequence shown here is derived from an EMBL/GenBank/DDBJ whole genome shotgun (WGS) entry which is preliminary data.</text>
</comment>
<dbReference type="SUPFAM" id="SSF48264">
    <property type="entry name" value="Cytochrome P450"/>
    <property type="match status" value="1"/>
</dbReference>
<evidence type="ECO:0000313" key="9">
    <source>
        <dbReference type="Proteomes" id="UP000824890"/>
    </source>
</evidence>
<proteinExistence type="inferred from homology"/>
<dbReference type="InterPro" id="IPR036396">
    <property type="entry name" value="Cyt_P450_sf"/>
</dbReference>
<keyword evidence="9" id="KW-1185">Reference proteome</keyword>
<keyword evidence="5" id="KW-0560">Oxidoreductase</keyword>
<evidence type="ECO:0000256" key="4">
    <source>
        <dbReference type="ARBA" id="ARBA00022723"/>
    </source>
</evidence>
<keyword evidence="4" id="KW-0479">Metal-binding</keyword>
<comment type="cofactor">
    <cofactor evidence="1">
        <name>heme</name>
        <dbReference type="ChEBI" id="CHEBI:30413"/>
    </cofactor>
</comment>
<gene>
    <name evidence="8" type="ORF">HID58_059137</name>
</gene>
<evidence type="ECO:0000256" key="6">
    <source>
        <dbReference type="ARBA" id="ARBA00023004"/>
    </source>
</evidence>
<name>A0ABQ7ZSS1_BRANA</name>
<protein>
    <submittedName>
        <fullName evidence="8">Uncharacterized protein</fullName>
    </submittedName>
</protein>
<dbReference type="Gene3D" id="1.10.630.10">
    <property type="entry name" value="Cytochrome P450"/>
    <property type="match status" value="2"/>
</dbReference>
<evidence type="ECO:0000313" key="8">
    <source>
        <dbReference type="EMBL" id="KAH0883041.1"/>
    </source>
</evidence>
<keyword evidence="3" id="KW-0349">Heme</keyword>
<evidence type="ECO:0000256" key="1">
    <source>
        <dbReference type="ARBA" id="ARBA00001971"/>
    </source>
</evidence>
<dbReference type="PRINTS" id="PR00463">
    <property type="entry name" value="EP450I"/>
</dbReference>
<dbReference type="EMBL" id="JAGKQM010000014">
    <property type="protein sequence ID" value="KAH0883041.1"/>
    <property type="molecule type" value="Genomic_DNA"/>
</dbReference>
<feature type="non-terminal residue" evidence="8">
    <location>
        <position position="1"/>
    </location>
</feature>
<dbReference type="PANTHER" id="PTHR47944:SF19">
    <property type="entry name" value="CYTOCHROME P450 77A4"/>
    <property type="match status" value="1"/>
</dbReference>
<evidence type="ECO:0000256" key="3">
    <source>
        <dbReference type="ARBA" id="ARBA00022617"/>
    </source>
</evidence>
<evidence type="ECO:0000256" key="5">
    <source>
        <dbReference type="ARBA" id="ARBA00023002"/>
    </source>
</evidence>
<dbReference type="InterPro" id="IPR002401">
    <property type="entry name" value="Cyt_P450_E_grp-I"/>
</dbReference>
<keyword evidence="7" id="KW-0503">Monooxygenase</keyword>
<keyword evidence="6" id="KW-0408">Iron</keyword>
<evidence type="ECO:0000256" key="7">
    <source>
        <dbReference type="ARBA" id="ARBA00023033"/>
    </source>
</evidence>
<reference evidence="8 9" key="1">
    <citation type="submission" date="2021-05" db="EMBL/GenBank/DDBJ databases">
        <title>Genome Assembly of Synthetic Allotetraploid Brassica napus Reveals Homoeologous Exchanges between Subgenomes.</title>
        <authorList>
            <person name="Davis J.T."/>
        </authorList>
    </citation>
    <scope>NUCLEOTIDE SEQUENCE [LARGE SCALE GENOMIC DNA]</scope>
    <source>
        <strain evidence="9">cv. Da-Ae</strain>
        <tissue evidence="8">Seedling</tissue>
    </source>
</reference>
<evidence type="ECO:0000256" key="2">
    <source>
        <dbReference type="ARBA" id="ARBA00010617"/>
    </source>
</evidence>
<comment type="similarity">
    <text evidence="2">Belongs to the cytochrome P450 family.</text>
</comment>
<dbReference type="InterPro" id="IPR001128">
    <property type="entry name" value="Cyt_P450"/>
</dbReference>
<accession>A0ABQ7ZSS1</accession>